<dbReference type="Proteomes" id="UP000015106">
    <property type="component" value="Chromosome 3"/>
</dbReference>
<proteinExistence type="predicted"/>
<dbReference type="EnsemblPlants" id="TuG1812G0300004537.01.T01">
    <property type="protein sequence ID" value="TuG1812G0300004537.01.T01.cds247256"/>
    <property type="gene ID" value="TuG1812G0300004537.01"/>
</dbReference>
<accession>A0A8R7TZV8</accession>
<reference evidence="3" key="1">
    <citation type="journal article" date="2013" name="Nature">
        <title>Draft genome of the wheat A-genome progenitor Triticum urartu.</title>
        <authorList>
            <person name="Ling H.Q."/>
            <person name="Zhao S."/>
            <person name="Liu D."/>
            <person name="Wang J."/>
            <person name="Sun H."/>
            <person name="Zhang C."/>
            <person name="Fan H."/>
            <person name="Li D."/>
            <person name="Dong L."/>
            <person name="Tao Y."/>
            <person name="Gao C."/>
            <person name="Wu H."/>
            <person name="Li Y."/>
            <person name="Cui Y."/>
            <person name="Guo X."/>
            <person name="Zheng S."/>
            <person name="Wang B."/>
            <person name="Yu K."/>
            <person name="Liang Q."/>
            <person name="Yang W."/>
            <person name="Lou X."/>
            <person name="Chen J."/>
            <person name="Feng M."/>
            <person name="Jian J."/>
            <person name="Zhang X."/>
            <person name="Luo G."/>
            <person name="Jiang Y."/>
            <person name="Liu J."/>
            <person name="Wang Z."/>
            <person name="Sha Y."/>
            <person name="Zhang B."/>
            <person name="Wu H."/>
            <person name="Tang D."/>
            <person name="Shen Q."/>
            <person name="Xue P."/>
            <person name="Zou S."/>
            <person name="Wang X."/>
            <person name="Liu X."/>
            <person name="Wang F."/>
            <person name="Yang Y."/>
            <person name="An X."/>
            <person name="Dong Z."/>
            <person name="Zhang K."/>
            <person name="Zhang X."/>
            <person name="Luo M.C."/>
            <person name="Dvorak J."/>
            <person name="Tong Y."/>
            <person name="Wang J."/>
            <person name="Yang H."/>
            <person name="Li Z."/>
            <person name="Wang D."/>
            <person name="Zhang A."/>
            <person name="Wang J."/>
        </authorList>
    </citation>
    <scope>NUCLEOTIDE SEQUENCE</scope>
    <source>
        <strain evidence="3">cv. G1812</strain>
    </source>
</reference>
<sequence>MHGQHKACMHARRSAFGSASRPERTCSYERLKVDSKTPRYDLLVQPATGGGPRRPARIGLHSA</sequence>
<evidence type="ECO:0000313" key="2">
    <source>
        <dbReference type="EnsemblPlants" id="TuG1812G0300004537.01.T01.cds247256"/>
    </source>
</evidence>
<dbReference type="AlphaFoldDB" id="A0A8R7TZV8"/>
<evidence type="ECO:0000256" key="1">
    <source>
        <dbReference type="SAM" id="MobiDB-lite"/>
    </source>
</evidence>
<keyword evidence="3" id="KW-1185">Reference proteome</keyword>
<evidence type="ECO:0000313" key="3">
    <source>
        <dbReference type="Proteomes" id="UP000015106"/>
    </source>
</evidence>
<feature type="compositionally biased region" description="Basic residues" evidence="1">
    <location>
        <begin position="1"/>
        <end position="13"/>
    </location>
</feature>
<reference evidence="2" key="3">
    <citation type="submission" date="2022-06" db="UniProtKB">
        <authorList>
            <consortium name="EnsemblPlants"/>
        </authorList>
    </citation>
    <scope>IDENTIFICATION</scope>
</reference>
<name>A0A8R7TZV8_TRIUA</name>
<organism evidence="2 3">
    <name type="scientific">Triticum urartu</name>
    <name type="common">Red wild einkorn</name>
    <name type="synonym">Crithodium urartu</name>
    <dbReference type="NCBI Taxonomy" id="4572"/>
    <lineage>
        <taxon>Eukaryota</taxon>
        <taxon>Viridiplantae</taxon>
        <taxon>Streptophyta</taxon>
        <taxon>Embryophyta</taxon>
        <taxon>Tracheophyta</taxon>
        <taxon>Spermatophyta</taxon>
        <taxon>Magnoliopsida</taxon>
        <taxon>Liliopsida</taxon>
        <taxon>Poales</taxon>
        <taxon>Poaceae</taxon>
        <taxon>BOP clade</taxon>
        <taxon>Pooideae</taxon>
        <taxon>Triticodae</taxon>
        <taxon>Triticeae</taxon>
        <taxon>Triticinae</taxon>
        <taxon>Triticum</taxon>
    </lineage>
</organism>
<feature type="region of interest" description="Disordered" evidence="1">
    <location>
        <begin position="1"/>
        <end position="24"/>
    </location>
</feature>
<protein>
    <submittedName>
        <fullName evidence="2">Uncharacterized protein</fullName>
    </submittedName>
</protein>
<dbReference type="Gramene" id="TuG1812G0300004537.01.T01">
    <property type="protein sequence ID" value="TuG1812G0300004537.01.T01.cds247256"/>
    <property type="gene ID" value="TuG1812G0300004537.01"/>
</dbReference>
<feature type="region of interest" description="Disordered" evidence="1">
    <location>
        <begin position="42"/>
        <end position="63"/>
    </location>
</feature>
<reference evidence="2" key="2">
    <citation type="submission" date="2018-03" db="EMBL/GenBank/DDBJ databases">
        <title>The Triticum urartu genome reveals the dynamic nature of wheat genome evolution.</title>
        <authorList>
            <person name="Ling H."/>
            <person name="Ma B."/>
            <person name="Shi X."/>
            <person name="Liu H."/>
            <person name="Dong L."/>
            <person name="Sun H."/>
            <person name="Cao Y."/>
            <person name="Gao Q."/>
            <person name="Zheng S."/>
            <person name="Li Y."/>
            <person name="Yu Y."/>
            <person name="Du H."/>
            <person name="Qi M."/>
            <person name="Li Y."/>
            <person name="Yu H."/>
            <person name="Cui Y."/>
            <person name="Wang N."/>
            <person name="Chen C."/>
            <person name="Wu H."/>
            <person name="Zhao Y."/>
            <person name="Zhang J."/>
            <person name="Li Y."/>
            <person name="Zhou W."/>
            <person name="Zhang B."/>
            <person name="Hu W."/>
            <person name="Eijk M."/>
            <person name="Tang J."/>
            <person name="Witsenboer H."/>
            <person name="Zhao S."/>
            <person name="Li Z."/>
            <person name="Zhang A."/>
            <person name="Wang D."/>
            <person name="Liang C."/>
        </authorList>
    </citation>
    <scope>NUCLEOTIDE SEQUENCE [LARGE SCALE GENOMIC DNA]</scope>
    <source>
        <strain evidence="2">cv. G1812</strain>
    </source>
</reference>